<dbReference type="EMBL" id="CP003600">
    <property type="protein sequence ID" value="AFY95543.1"/>
    <property type="molecule type" value="Genomic_DNA"/>
</dbReference>
<name>K9ULK0_CHAP6</name>
<feature type="chain" id="PRO_5003937231" description="Tetratricopeptide repeat protein" evidence="1">
    <location>
        <begin position="21"/>
        <end position="348"/>
    </location>
</feature>
<dbReference type="STRING" id="1173020.Cha6605_4625"/>
<evidence type="ECO:0000313" key="3">
    <source>
        <dbReference type="Proteomes" id="UP000010366"/>
    </source>
</evidence>
<evidence type="ECO:0000256" key="1">
    <source>
        <dbReference type="SAM" id="SignalP"/>
    </source>
</evidence>
<proteinExistence type="predicted"/>
<dbReference type="RefSeq" id="WP_015161641.1">
    <property type="nucleotide sequence ID" value="NC_019697.1"/>
</dbReference>
<keyword evidence="3" id="KW-1185">Reference proteome</keyword>
<dbReference type="SUPFAM" id="SSF48452">
    <property type="entry name" value="TPR-like"/>
    <property type="match status" value="1"/>
</dbReference>
<evidence type="ECO:0008006" key="4">
    <source>
        <dbReference type="Google" id="ProtNLM"/>
    </source>
</evidence>
<dbReference type="Proteomes" id="UP000010366">
    <property type="component" value="Chromosome"/>
</dbReference>
<keyword evidence="1" id="KW-0732">Signal</keyword>
<dbReference type="InterPro" id="IPR048173">
    <property type="entry name" value="Sll0314-like"/>
</dbReference>
<sequence>MKFKFSLQATLALVTGAVLAQSAILSSINHLNLNIAPAIAATKPAKPNSNMVFPAPRTRTKQGSNVERAKEAMFRDGDYIKAKEYLDAALKTEPNEPLTYAMSTLYPFSAGDYERVKDYGEKTVKAAEKLTKTNAMRGNLYQGVGLAILAAYEMKKDNGGALGALSKLQKVFEFIDKAKKLEPNNSELNLIKGYMDLLLAVNVPFSDTNQAIEQLQNAEPRYLALRGMYIGHRDLKQYDKASVAINAALRLAPQNPEMTYYKAQLLAIRGREQKNDTDLRESIKLFEVAYQKRNRLLLSTIAQILSERCQAKTALARTSSDGCYGFEAQLKQDNPNLVVGLTKIPPLN</sequence>
<dbReference type="OrthoDB" id="505056at2"/>
<evidence type="ECO:0000313" key="2">
    <source>
        <dbReference type="EMBL" id="AFY95543.1"/>
    </source>
</evidence>
<protein>
    <recommendedName>
        <fullName evidence="4">Tetratricopeptide repeat protein</fullName>
    </recommendedName>
</protein>
<dbReference type="NCBIfam" id="NF041522">
    <property type="entry name" value="TPR_sll0314"/>
    <property type="match status" value="1"/>
</dbReference>
<dbReference type="AlphaFoldDB" id="K9ULK0"/>
<dbReference type="KEGG" id="cmp:Cha6605_4625"/>
<dbReference type="HOGENOM" id="CLU_914700_0_0_3"/>
<reference evidence="2 3" key="1">
    <citation type="submission" date="2012-05" db="EMBL/GenBank/DDBJ databases">
        <title>Finished chromosome of genome of Chamaesiphon sp. PCC 6605.</title>
        <authorList>
            <consortium name="US DOE Joint Genome Institute"/>
            <person name="Gugger M."/>
            <person name="Coursin T."/>
            <person name="Rippka R."/>
            <person name="Tandeau De Marsac N."/>
            <person name="Huntemann M."/>
            <person name="Wei C.-L."/>
            <person name="Han J."/>
            <person name="Detter J.C."/>
            <person name="Han C."/>
            <person name="Tapia R."/>
            <person name="Chen A."/>
            <person name="Kyrpides N."/>
            <person name="Mavromatis K."/>
            <person name="Markowitz V."/>
            <person name="Szeto E."/>
            <person name="Ivanova N."/>
            <person name="Pagani I."/>
            <person name="Pati A."/>
            <person name="Goodwin L."/>
            <person name="Nordberg H.P."/>
            <person name="Cantor M.N."/>
            <person name="Hua S.X."/>
            <person name="Woyke T."/>
            <person name="Kerfeld C.A."/>
        </authorList>
    </citation>
    <scope>NUCLEOTIDE SEQUENCE [LARGE SCALE GENOMIC DNA]</scope>
    <source>
        <strain evidence="3">ATCC 27169 / PCC 6605</strain>
    </source>
</reference>
<feature type="signal peptide" evidence="1">
    <location>
        <begin position="1"/>
        <end position="20"/>
    </location>
</feature>
<accession>K9ULK0</accession>
<dbReference type="InterPro" id="IPR011990">
    <property type="entry name" value="TPR-like_helical_dom_sf"/>
</dbReference>
<dbReference type="eggNOG" id="COG0457">
    <property type="taxonomic scope" value="Bacteria"/>
</dbReference>
<dbReference type="Gene3D" id="1.25.40.10">
    <property type="entry name" value="Tetratricopeptide repeat domain"/>
    <property type="match status" value="2"/>
</dbReference>
<gene>
    <name evidence="2" type="ORF">Cha6605_4625</name>
</gene>
<organism evidence="2 3">
    <name type="scientific">Chamaesiphon minutus (strain ATCC 27169 / PCC 6605)</name>
    <dbReference type="NCBI Taxonomy" id="1173020"/>
    <lineage>
        <taxon>Bacteria</taxon>
        <taxon>Bacillati</taxon>
        <taxon>Cyanobacteriota</taxon>
        <taxon>Cyanophyceae</taxon>
        <taxon>Gomontiellales</taxon>
        <taxon>Chamaesiphonaceae</taxon>
        <taxon>Chamaesiphon</taxon>
    </lineage>
</organism>